<protein>
    <submittedName>
        <fullName evidence="1">Uncharacterized protein</fullName>
    </submittedName>
</protein>
<organism evidence="1 2">
    <name type="scientific">Solanum commersonii</name>
    <name type="common">Commerson's wild potato</name>
    <name type="synonym">Commerson's nightshade</name>
    <dbReference type="NCBI Taxonomy" id="4109"/>
    <lineage>
        <taxon>Eukaryota</taxon>
        <taxon>Viridiplantae</taxon>
        <taxon>Streptophyta</taxon>
        <taxon>Embryophyta</taxon>
        <taxon>Tracheophyta</taxon>
        <taxon>Spermatophyta</taxon>
        <taxon>Magnoliopsida</taxon>
        <taxon>eudicotyledons</taxon>
        <taxon>Gunneridae</taxon>
        <taxon>Pentapetalae</taxon>
        <taxon>asterids</taxon>
        <taxon>lamiids</taxon>
        <taxon>Solanales</taxon>
        <taxon>Solanaceae</taxon>
        <taxon>Solanoideae</taxon>
        <taxon>Solaneae</taxon>
        <taxon>Solanum</taxon>
    </lineage>
</organism>
<proteinExistence type="predicted"/>
<dbReference type="Proteomes" id="UP000824120">
    <property type="component" value="Chromosome 12"/>
</dbReference>
<evidence type="ECO:0000313" key="1">
    <source>
        <dbReference type="EMBL" id="KAG5571631.1"/>
    </source>
</evidence>
<comment type="caution">
    <text evidence="1">The sequence shown here is derived from an EMBL/GenBank/DDBJ whole genome shotgun (WGS) entry which is preliminary data.</text>
</comment>
<dbReference type="EMBL" id="JACXVP010000012">
    <property type="protein sequence ID" value="KAG5571631.1"/>
    <property type="molecule type" value="Genomic_DNA"/>
</dbReference>
<keyword evidence="2" id="KW-1185">Reference proteome</keyword>
<accession>A0A9J5W8H8</accession>
<dbReference type="AlphaFoldDB" id="A0A9J5W8H8"/>
<sequence length="71" mass="7647">MSLIFGIVEIPDDLDTDILACSDLPLTTTGDEVRADDVVVKLINEEQLDVPKETTYVGLTDVGEAMVHSAV</sequence>
<reference evidence="1 2" key="1">
    <citation type="submission" date="2020-09" db="EMBL/GenBank/DDBJ databases">
        <title>De no assembly of potato wild relative species, Solanum commersonii.</title>
        <authorList>
            <person name="Cho K."/>
        </authorList>
    </citation>
    <scope>NUCLEOTIDE SEQUENCE [LARGE SCALE GENOMIC DNA]</scope>
    <source>
        <strain evidence="1">LZ3.2</strain>
        <tissue evidence="1">Leaf</tissue>
    </source>
</reference>
<name>A0A9J5W8H8_SOLCO</name>
<evidence type="ECO:0000313" key="2">
    <source>
        <dbReference type="Proteomes" id="UP000824120"/>
    </source>
</evidence>
<gene>
    <name evidence="1" type="ORF">H5410_061397</name>
</gene>